<gene>
    <name evidence="1" type="ORF">Pla22_36450</name>
</gene>
<sequence>MFEVTTDTPWQNPVRVTDVNRDGKSTAIDALRIINQLARTRSDRLPDATRIAGEDHQYFDVTGDGRLTALDALRVINQVFREHNAPLPLESEHTATILPPIEAVDHIFADDESEYDLVNLF</sequence>
<organism evidence="1 2">
    <name type="scientific">Rubripirellula amarantea</name>
    <dbReference type="NCBI Taxonomy" id="2527999"/>
    <lineage>
        <taxon>Bacteria</taxon>
        <taxon>Pseudomonadati</taxon>
        <taxon>Planctomycetota</taxon>
        <taxon>Planctomycetia</taxon>
        <taxon>Pirellulales</taxon>
        <taxon>Pirellulaceae</taxon>
        <taxon>Rubripirellula</taxon>
    </lineage>
</organism>
<dbReference type="Pfam" id="PF00404">
    <property type="entry name" value="Dockerin_1"/>
    <property type="match status" value="1"/>
</dbReference>
<dbReference type="InterPro" id="IPR002105">
    <property type="entry name" value="Dockerin_1_rpt"/>
</dbReference>
<dbReference type="EMBL" id="SJPI01000002">
    <property type="protein sequence ID" value="TWT50902.1"/>
    <property type="molecule type" value="Genomic_DNA"/>
</dbReference>
<accession>A0A5C5WM83</accession>
<dbReference type="Gene3D" id="1.10.1330.10">
    <property type="entry name" value="Dockerin domain"/>
    <property type="match status" value="1"/>
</dbReference>
<dbReference type="SUPFAM" id="SSF63446">
    <property type="entry name" value="Type I dockerin domain"/>
    <property type="match status" value="1"/>
</dbReference>
<dbReference type="RefSeq" id="WP_146516587.1">
    <property type="nucleotide sequence ID" value="NZ_SJPI01000002.1"/>
</dbReference>
<dbReference type="GO" id="GO:0000272">
    <property type="term" value="P:polysaccharide catabolic process"/>
    <property type="evidence" value="ECO:0007669"/>
    <property type="project" value="InterPro"/>
</dbReference>
<dbReference type="Proteomes" id="UP000316598">
    <property type="component" value="Unassembled WGS sequence"/>
</dbReference>
<reference evidence="1 2" key="1">
    <citation type="submission" date="2019-02" db="EMBL/GenBank/DDBJ databases">
        <title>Deep-cultivation of Planctomycetes and their phenomic and genomic characterization uncovers novel biology.</title>
        <authorList>
            <person name="Wiegand S."/>
            <person name="Jogler M."/>
            <person name="Boedeker C."/>
            <person name="Pinto D."/>
            <person name="Vollmers J."/>
            <person name="Rivas-Marin E."/>
            <person name="Kohn T."/>
            <person name="Peeters S.H."/>
            <person name="Heuer A."/>
            <person name="Rast P."/>
            <person name="Oberbeckmann S."/>
            <person name="Bunk B."/>
            <person name="Jeske O."/>
            <person name="Meyerdierks A."/>
            <person name="Storesund J.E."/>
            <person name="Kallscheuer N."/>
            <person name="Luecker S."/>
            <person name="Lage O.M."/>
            <person name="Pohl T."/>
            <person name="Merkel B.J."/>
            <person name="Hornburger P."/>
            <person name="Mueller R.-W."/>
            <person name="Bruemmer F."/>
            <person name="Labrenz M."/>
            <person name="Spormann A.M."/>
            <person name="Op Den Camp H."/>
            <person name="Overmann J."/>
            <person name="Amann R."/>
            <person name="Jetten M.S.M."/>
            <person name="Mascher T."/>
            <person name="Medema M.H."/>
            <person name="Devos D.P."/>
            <person name="Kaster A.-K."/>
            <person name="Ovreas L."/>
            <person name="Rohde M."/>
            <person name="Galperin M.Y."/>
            <person name="Jogler C."/>
        </authorList>
    </citation>
    <scope>NUCLEOTIDE SEQUENCE [LARGE SCALE GENOMIC DNA]</scope>
    <source>
        <strain evidence="1 2">Pla22</strain>
    </source>
</reference>
<dbReference type="InterPro" id="IPR036439">
    <property type="entry name" value="Dockerin_dom_sf"/>
</dbReference>
<protein>
    <submittedName>
        <fullName evidence="1">Dockerin type I repeat protein</fullName>
    </submittedName>
</protein>
<comment type="caution">
    <text evidence="1">The sequence shown here is derived from an EMBL/GenBank/DDBJ whole genome shotgun (WGS) entry which is preliminary data.</text>
</comment>
<dbReference type="AlphaFoldDB" id="A0A5C5WM83"/>
<evidence type="ECO:0000313" key="2">
    <source>
        <dbReference type="Proteomes" id="UP000316598"/>
    </source>
</evidence>
<dbReference type="GO" id="GO:0004553">
    <property type="term" value="F:hydrolase activity, hydrolyzing O-glycosyl compounds"/>
    <property type="evidence" value="ECO:0007669"/>
    <property type="project" value="InterPro"/>
</dbReference>
<evidence type="ECO:0000313" key="1">
    <source>
        <dbReference type="EMBL" id="TWT50902.1"/>
    </source>
</evidence>
<keyword evidence="2" id="KW-1185">Reference proteome</keyword>
<dbReference type="OrthoDB" id="292920at2"/>
<proteinExistence type="predicted"/>
<name>A0A5C5WM83_9BACT</name>